<dbReference type="STRING" id="1531966.A0A0A1TRI1"/>
<dbReference type="PANTHER" id="PTHR23502">
    <property type="entry name" value="MAJOR FACILITATOR SUPERFAMILY"/>
    <property type="match status" value="1"/>
</dbReference>
<feature type="compositionally biased region" description="Basic and acidic residues" evidence="6">
    <location>
        <begin position="31"/>
        <end position="42"/>
    </location>
</feature>
<feature type="transmembrane region" description="Helical" evidence="7">
    <location>
        <begin position="198"/>
        <end position="217"/>
    </location>
</feature>
<feature type="transmembrane region" description="Helical" evidence="7">
    <location>
        <begin position="259"/>
        <end position="282"/>
    </location>
</feature>
<gene>
    <name evidence="9" type="ORF">VHEMI10202</name>
</gene>
<dbReference type="GO" id="GO:0030476">
    <property type="term" value="P:ascospore wall assembly"/>
    <property type="evidence" value="ECO:0007669"/>
    <property type="project" value="EnsemblFungi"/>
</dbReference>
<dbReference type="OrthoDB" id="3936150at2759"/>
<dbReference type="InterPro" id="IPR011701">
    <property type="entry name" value="MFS"/>
</dbReference>
<evidence type="ECO:0000256" key="6">
    <source>
        <dbReference type="SAM" id="MobiDB-lite"/>
    </source>
</evidence>
<evidence type="ECO:0000256" key="1">
    <source>
        <dbReference type="ARBA" id="ARBA00004141"/>
    </source>
</evidence>
<protein>
    <recommendedName>
        <fullName evidence="8">Major facilitator superfamily (MFS) profile domain-containing protein</fullName>
    </recommendedName>
</protein>
<dbReference type="AlphaFoldDB" id="A0A0A1TRI1"/>
<dbReference type="InterPro" id="IPR036259">
    <property type="entry name" value="MFS_trans_sf"/>
</dbReference>
<dbReference type="Gene3D" id="1.20.1250.20">
    <property type="entry name" value="MFS general substrate transporter like domains"/>
    <property type="match status" value="1"/>
</dbReference>
<reference evidence="9 10" key="1">
    <citation type="journal article" date="2015" name="Genome Announc.">
        <title>Draft Genome Sequence and Gene Annotation of the Entomopathogenic Fungus Verticillium hemipterigenum.</title>
        <authorList>
            <person name="Horn F."/>
            <person name="Habel A."/>
            <person name="Scharf D.H."/>
            <person name="Dworschak J."/>
            <person name="Brakhage A.A."/>
            <person name="Guthke R."/>
            <person name="Hertweck C."/>
            <person name="Linde J."/>
        </authorList>
    </citation>
    <scope>NUCLEOTIDE SEQUENCE [LARGE SCALE GENOMIC DNA]</scope>
</reference>
<organism evidence="9 10">
    <name type="scientific">[Torrubiella] hemipterigena</name>
    <dbReference type="NCBI Taxonomy" id="1531966"/>
    <lineage>
        <taxon>Eukaryota</taxon>
        <taxon>Fungi</taxon>
        <taxon>Dikarya</taxon>
        <taxon>Ascomycota</taxon>
        <taxon>Pezizomycotina</taxon>
        <taxon>Sordariomycetes</taxon>
        <taxon>Hypocreomycetidae</taxon>
        <taxon>Hypocreales</taxon>
        <taxon>Clavicipitaceae</taxon>
        <taxon>Clavicipitaceae incertae sedis</taxon>
        <taxon>'Torrubiella' clade</taxon>
    </lineage>
</organism>
<feature type="compositionally biased region" description="Low complexity" evidence="6">
    <location>
        <begin position="83"/>
        <end position="95"/>
    </location>
</feature>
<dbReference type="SUPFAM" id="SSF103473">
    <property type="entry name" value="MFS general substrate transporter"/>
    <property type="match status" value="1"/>
</dbReference>
<feature type="region of interest" description="Disordered" evidence="6">
    <location>
        <begin position="1"/>
        <end position="97"/>
    </location>
</feature>
<feature type="transmembrane region" description="Helical" evidence="7">
    <location>
        <begin position="288"/>
        <end position="306"/>
    </location>
</feature>
<feature type="transmembrane region" description="Helical" evidence="7">
    <location>
        <begin position="395"/>
        <end position="421"/>
    </location>
</feature>
<dbReference type="GO" id="GO:0005886">
    <property type="term" value="C:plasma membrane"/>
    <property type="evidence" value="ECO:0007669"/>
    <property type="project" value="EnsemblFungi"/>
</dbReference>
<evidence type="ECO:0000256" key="5">
    <source>
        <dbReference type="ARBA" id="ARBA00023136"/>
    </source>
</evidence>
<dbReference type="FunFam" id="1.20.1250.20:FF:000172">
    <property type="entry name" value="MFS multidrug resistance transporter"/>
    <property type="match status" value="1"/>
</dbReference>
<feature type="domain" description="Major facilitator superfamily (MFS) profile" evidence="8">
    <location>
        <begin position="132"/>
        <end position="567"/>
    </location>
</feature>
<keyword evidence="3 7" id="KW-0812">Transmembrane</keyword>
<evidence type="ECO:0000256" key="3">
    <source>
        <dbReference type="ARBA" id="ARBA00022692"/>
    </source>
</evidence>
<name>A0A0A1TRI1_9HYPO</name>
<dbReference type="Proteomes" id="UP000039046">
    <property type="component" value="Unassembled WGS sequence"/>
</dbReference>
<feature type="compositionally biased region" description="Low complexity" evidence="6">
    <location>
        <begin position="16"/>
        <end position="27"/>
    </location>
</feature>
<dbReference type="PROSITE" id="PS50850">
    <property type="entry name" value="MFS"/>
    <property type="match status" value="1"/>
</dbReference>
<feature type="compositionally biased region" description="Basic and acidic residues" evidence="6">
    <location>
        <begin position="50"/>
        <end position="75"/>
    </location>
</feature>
<evidence type="ECO:0000259" key="8">
    <source>
        <dbReference type="PROSITE" id="PS50850"/>
    </source>
</evidence>
<evidence type="ECO:0000313" key="9">
    <source>
        <dbReference type="EMBL" id="CEJ94685.1"/>
    </source>
</evidence>
<dbReference type="GO" id="GO:0015565">
    <property type="term" value="F:threonine efflux transmembrane transporter activity"/>
    <property type="evidence" value="ECO:0007669"/>
    <property type="project" value="EnsemblFungi"/>
</dbReference>
<comment type="subcellular location">
    <subcellularLocation>
        <location evidence="1">Membrane</location>
        <topology evidence="1">Multi-pass membrane protein</topology>
    </subcellularLocation>
</comment>
<feature type="transmembrane region" description="Helical" evidence="7">
    <location>
        <begin position="543"/>
        <end position="564"/>
    </location>
</feature>
<feature type="transmembrane region" description="Helical" evidence="7">
    <location>
        <begin position="477"/>
        <end position="498"/>
    </location>
</feature>
<dbReference type="CDD" id="cd17323">
    <property type="entry name" value="MFS_Tpo1_MDR_like"/>
    <property type="match status" value="1"/>
</dbReference>
<feature type="transmembrane region" description="Helical" evidence="7">
    <location>
        <begin position="130"/>
        <end position="154"/>
    </location>
</feature>
<dbReference type="GO" id="GO:0010509">
    <property type="term" value="P:intracellular polyamine homeostasis"/>
    <property type="evidence" value="ECO:0007669"/>
    <property type="project" value="EnsemblFungi"/>
</dbReference>
<feature type="transmembrane region" description="Helical" evidence="7">
    <location>
        <begin position="519"/>
        <end position="537"/>
    </location>
</feature>
<keyword evidence="5 7" id="KW-0472">Membrane</keyword>
<dbReference type="GO" id="GO:0032973">
    <property type="term" value="P:amino acid export across plasma membrane"/>
    <property type="evidence" value="ECO:0007669"/>
    <property type="project" value="EnsemblFungi"/>
</dbReference>
<keyword evidence="10" id="KW-1185">Reference proteome</keyword>
<accession>A0A0A1TRI1</accession>
<evidence type="ECO:0000256" key="7">
    <source>
        <dbReference type="SAM" id="Phobius"/>
    </source>
</evidence>
<dbReference type="InterPro" id="IPR020846">
    <property type="entry name" value="MFS_dom"/>
</dbReference>
<dbReference type="Pfam" id="PF07690">
    <property type="entry name" value="MFS_1"/>
    <property type="match status" value="1"/>
</dbReference>
<keyword evidence="4 7" id="KW-1133">Transmembrane helix</keyword>
<dbReference type="HOGENOM" id="CLU_008455_8_5_1"/>
<keyword evidence="2" id="KW-0813">Transport</keyword>
<proteinExistence type="predicted"/>
<feature type="transmembrane region" description="Helical" evidence="7">
    <location>
        <begin position="362"/>
        <end position="383"/>
    </location>
</feature>
<evidence type="ECO:0000256" key="2">
    <source>
        <dbReference type="ARBA" id="ARBA00022448"/>
    </source>
</evidence>
<evidence type="ECO:0000313" key="10">
    <source>
        <dbReference type="Proteomes" id="UP000039046"/>
    </source>
</evidence>
<sequence>MAASQDPEKASPPPATTEAAPTTTKAAIPFDPEHHEEPHPTDIHSVSDGSESHDKHEDDIEAQRDEHDDPTHHVEGNLGGVLSRSQSRASSTRSRPIVIVPRDKRRGLFGRFGLIPEVERPVDYLRSTKWTITLVVAAATAAAPLGSSIFFPALNSIKNELHADKTVTNLSVALYMLAMAIFPLWWSALSEQFGRRSIYLVSFALFTVFSVLCAVSTNITMLVVFRICSGGASASVQSVGAGTIADLWEPAERGRAMSIYYLGPLLGPLLAPIIGGALAQAFNWRATMWLLAIFGLIVFVMLLFMLPETLLRKPEPEATAAPLTRTTTVESVKKNSKKIVVNIKHFVFDPLKVLAFLRFPPVLMTVIIAAIAFGALYIVNVAIQQRYSEEPYHFATIIIGCMYLPSGAGYFISSVFGGPWIDRIMAREARKANRYDEKGKLVLLPEDRIRENMWLAITTYPLSLLLFGWTLQHGILWVAPAIGAFIFGLSSMLVFSCSTTMLTEFVRKRSSSGVAVNNFVRNTLSCIGTVVASPWITAWGYGWVFTATCIFCMLVSYTCVILLLRNATKWRKNMDIKLGQI</sequence>
<dbReference type="GO" id="GO:0015203">
    <property type="term" value="F:polyamine transmembrane transporter activity"/>
    <property type="evidence" value="ECO:0007669"/>
    <property type="project" value="EnsemblFungi"/>
</dbReference>
<dbReference type="PANTHER" id="PTHR23502:SF5">
    <property type="entry name" value="QUINIDINE RESISTANCE PROTEIN 3"/>
    <property type="match status" value="1"/>
</dbReference>
<evidence type="ECO:0000256" key="4">
    <source>
        <dbReference type="ARBA" id="ARBA00022989"/>
    </source>
</evidence>
<dbReference type="EMBL" id="CDHN01000007">
    <property type="protein sequence ID" value="CEJ94685.1"/>
    <property type="molecule type" value="Genomic_DNA"/>
</dbReference>
<feature type="transmembrane region" description="Helical" evidence="7">
    <location>
        <begin position="166"/>
        <end position="186"/>
    </location>
</feature>